<evidence type="ECO:0000313" key="1">
    <source>
        <dbReference type="EMBL" id="GJN93800.1"/>
    </source>
</evidence>
<comment type="caution">
    <text evidence="1">The sequence shown here is derived from an EMBL/GenBank/DDBJ whole genome shotgun (WGS) entry which is preliminary data.</text>
</comment>
<gene>
    <name evidence="1" type="ORF">Rhopal_006858-T1</name>
</gene>
<keyword evidence="2" id="KW-1185">Reference proteome</keyword>
<organism evidence="1 2">
    <name type="scientific">Rhodotorula paludigena</name>
    <dbReference type="NCBI Taxonomy" id="86838"/>
    <lineage>
        <taxon>Eukaryota</taxon>
        <taxon>Fungi</taxon>
        <taxon>Dikarya</taxon>
        <taxon>Basidiomycota</taxon>
        <taxon>Pucciniomycotina</taxon>
        <taxon>Microbotryomycetes</taxon>
        <taxon>Sporidiobolales</taxon>
        <taxon>Sporidiobolaceae</taxon>
        <taxon>Rhodotorula</taxon>
    </lineage>
</organism>
<dbReference type="AlphaFoldDB" id="A0AAV5GMI2"/>
<dbReference type="EMBL" id="BQKY01000015">
    <property type="protein sequence ID" value="GJN93800.1"/>
    <property type="molecule type" value="Genomic_DNA"/>
</dbReference>
<dbReference type="Proteomes" id="UP001342314">
    <property type="component" value="Unassembled WGS sequence"/>
</dbReference>
<accession>A0AAV5GMI2</accession>
<reference evidence="1 2" key="1">
    <citation type="submission" date="2021-12" db="EMBL/GenBank/DDBJ databases">
        <title>High titer production of polyol ester of fatty acids by Rhodotorula paludigena BS15 towards product separation-free biomass refinery.</title>
        <authorList>
            <person name="Mano J."/>
            <person name="Ono H."/>
            <person name="Tanaka T."/>
            <person name="Naito K."/>
            <person name="Sushida H."/>
            <person name="Ike M."/>
            <person name="Tokuyasu K."/>
            <person name="Kitaoka M."/>
        </authorList>
    </citation>
    <scope>NUCLEOTIDE SEQUENCE [LARGE SCALE GENOMIC DNA]</scope>
    <source>
        <strain evidence="1 2">BS15</strain>
    </source>
</reference>
<protein>
    <submittedName>
        <fullName evidence="1">Uncharacterized protein</fullName>
    </submittedName>
</protein>
<proteinExistence type="predicted"/>
<name>A0AAV5GMI2_9BASI</name>
<sequence>MGQGFPDAASRAKEEIEAGRHSHSRAASIDWAAIYGGSQLLLTEDAALASWTLVPGLNVSMLAQWLCRDLESPEVTFYWTTSDGSNACEKQAVFWRVPLRLLANVVERIPSWRLGTKHEDKGILTFTADHGHASASFRAVIKLSPINRLDAYQPFVSTIPMTPGETPVHLLNGVLLFLETLYHAYGDDRLTSNWQAEPARLSRIVLLHQLAKCNAAELHLTRTLLEEGCLRLHNQFVYRYHELVRWAAVDPHFEQLHLLVSEWLVDAIHPDHEQQHREQVEPVYQEVQEAFKACRHSLPNTSSVPPSLFGDDQLEAVH</sequence>
<evidence type="ECO:0000313" key="2">
    <source>
        <dbReference type="Proteomes" id="UP001342314"/>
    </source>
</evidence>